<sequence length="138" mass="15657">MKRRDRSSSRLRKLEKDGVSDEGLGGGESGGQIEDMVLFCLTIFAAFIPRRVLVDLRTHVHACQSHVFSIQARTYFDALPLRTRQIIHGGSVSWWSLPPVRYVLPGRAVTVLGLGWRVEQAVRRLDKCPATLEMRWNV</sequence>
<dbReference type="Proteomes" id="UP001175211">
    <property type="component" value="Unassembled WGS sequence"/>
</dbReference>
<protein>
    <submittedName>
        <fullName evidence="2">Uncharacterized protein</fullName>
    </submittedName>
</protein>
<accession>A0AA39T7R0</accession>
<name>A0AA39T7R0_ARMTA</name>
<keyword evidence="3" id="KW-1185">Reference proteome</keyword>
<gene>
    <name evidence="2" type="ORF">EV420DRAFT_1634697</name>
</gene>
<reference evidence="2" key="1">
    <citation type="submission" date="2023-06" db="EMBL/GenBank/DDBJ databases">
        <authorList>
            <consortium name="Lawrence Berkeley National Laboratory"/>
            <person name="Ahrendt S."/>
            <person name="Sahu N."/>
            <person name="Indic B."/>
            <person name="Wong-Bajracharya J."/>
            <person name="Merenyi Z."/>
            <person name="Ke H.-M."/>
            <person name="Monk M."/>
            <person name="Kocsube S."/>
            <person name="Drula E."/>
            <person name="Lipzen A."/>
            <person name="Balint B."/>
            <person name="Henrissat B."/>
            <person name="Andreopoulos B."/>
            <person name="Martin F.M."/>
            <person name="Harder C.B."/>
            <person name="Rigling D."/>
            <person name="Ford K.L."/>
            <person name="Foster G.D."/>
            <person name="Pangilinan J."/>
            <person name="Papanicolaou A."/>
            <person name="Barry K."/>
            <person name="LaButti K."/>
            <person name="Viragh M."/>
            <person name="Koriabine M."/>
            <person name="Yan M."/>
            <person name="Riley R."/>
            <person name="Champramary S."/>
            <person name="Plett K.L."/>
            <person name="Tsai I.J."/>
            <person name="Slot J."/>
            <person name="Sipos G."/>
            <person name="Plett J."/>
            <person name="Nagy L.G."/>
            <person name="Grigoriev I.V."/>
        </authorList>
    </citation>
    <scope>NUCLEOTIDE SEQUENCE</scope>
    <source>
        <strain evidence="2">CCBAS 213</strain>
    </source>
</reference>
<dbReference type="AlphaFoldDB" id="A0AA39T7R0"/>
<feature type="region of interest" description="Disordered" evidence="1">
    <location>
        <begin position="1"/>
        <end position="27"/>
    </location>
</feature>
<comment type="caution">
    <text evidence="2">The sequence shown here is derived from an EMBL/GenBank/DDBJ whole genome shotgun (WGS) entry which is preliminary data.</text>
</comment>
<dbReference type="RefSeq" id="XP_060340054.1">
    <property type="nucleotide sequence ID" value="XM_060476351.1"/>
</dbReference>
<dbReference type="GeneID" id="85359899"/>
<evidence type="ECO:0000313" key="2">
    <source>
        <dbReference type="EMBL" id="KAK0470261.1"/>
    </source>
</evidence>
<dbReference type="EMBL" id="JAUEPS010000001">
    <property type="protein sequence ID" value="KAK0470261.1"/>
    <property type="molecule type" value="Genomic_DNA"/>
</dbReference>
<organism evidence="2 3">
    <name type="scientific">Armillaria tabescens</name>
    <name type="common">Ringless honey mushroom</name>
    <name type="synonym">Agaricus tabescens</name>
    <dbReference type="NCBI Taxonomy" id="1929756"/>
    <lineage>
        <taxon>Eukaryota</taxon>
        <taxon>Fungi</taxon>
        <taxon>Dikarya</taxon>
        <taxon>Basidiomycota</taxon>
        <taxon>Agaricomycotina</taxon>
        <taxon>Agaricomycetes</taxon>
        <taxon>Agaricomycetidae</taxon>
        <taxon>Agaricales</taxon>
        <taxon>Marasmiineae</taxon>
        <taxon>Physalacriaceae</taxon>
        <taxon>Desarmillaria</taxon>
    </lineage>
</organism>
<evidence type="ECO:0000313" key="3">
    <source>
        <dbReference type="Proteomes" id="UP001175211"/>
    </source>
</evidence>
<evidence type="ECO:0000256" key="1">
    <source>
        <dbReference type="SAM" id="MobiDB-lite"/>
    </source>
</evidence>
<proteinExistence type="predicted"/>
<feature type="compositionally biased region" description="Basic and acidic residues" evidence="1">
    <location>
        <begin position="1"/>
        <end position="19"/>
    </location>
</feature>